<feature type="signal peptide" evidence="2">
    <location>
        <begin position="1"/>
        <end position="16"/>
    </location>
</feature>
<comment type="caution">
    <text evidence="3">The sequence shown here is derived from an EMBL/GenBank/DDBJ whole genome shotgun (WGS) entry which is preliminary data.</text>
</comment>
<evidence type="ECO:0000313" key="4">
    <source>
        <dbReference type="Proteomes" id="UP000252519"/>
    </source>
</evidence>
<reference evidence="3 4" key="1">
    <citation type="submission" date="2014-10" db="EMBL/GenBank/DDBJ databases">
        <title>Draft genome of the hookworm Ancylostoma caninum.</title>
        <authorList>
            <person name="Mitreva M."/>
        </authorList>
    </citation>
    <scope>NUCLEOTIDE SEQUENCE [LARGE SCALE GENOMIC DNA]</scope>
    <source>
        <strain evidence="3 4">Baltimore</strain>
    </source>
</reference>
<keyword evidence="2" id="KW-0732">Signal</keyword>
<sequence length="299" mass="33233">MIPLLLLYFTVVGVTAQERFRTILIDRACRHRPSLSFCSDFDPLPEPPTNNAVPLITPPPIEADQKSLSSPSPPQLPTNATLSEKTPSLDEVDFGNSTQNDEQLGSLLRLPKPKKAPGEIPAAVLPVMENAASPPQAVTAESSNITAASIEDEKSVLVFVSEYCVVERERFIKSCHGDVSEDQVPFCKSYPSACASTAGVIPVVTYCQRYYKHYPKFCAGPKIEQDVLQFCFAFEQFCLPELTPAQPVKRPQSSLRRCEDVLPEARKVCNPFPHPRDTFNVLRCSNFLTHCKKFVDWTS</sequence>
<organism evidence="3 4">
    <name type="scientific">Ancylostoma caninum</name>
    <name type="common">Dog hookworm</name>
    <dbReference type="NCBI Taxonomy" id="29170"/>
    <lineage>
        <taxon>Eukaryota</taxon>
        <taxon>Metazoa</taxon>
        <taxon>Ecdysozoa</taxon>
        <taxon>Nematoda</taxon>
        <taxon>Chromadorea</taxon>
        <taxon>Rhabditida</taxon>
        <taxon>Rhabditina</taxon>
        <taxon>Rhabditomorpha</taxon>
        <taxon>Strongyloidea</taxon>
        <taxon>Ancylostomatidae</taxon>
        <taxon>Ancylostomatinae</taxon>
        <taxon>Ancylostoma</taxon>
    </lineage>
</organism>
<protein>
    <recommendedName>
        <fullName evidence="5">DB module</fullName>
    </recommendedName>
</protein>
<evidence type="ECO:0000256" key="2">
    <source>
        <dbReference type="SAM" id="SignalP"/>
    </source>
</evidence>
<evidence type="ECO:0000313" key="3">
    <source>
        <dbReference type="EMBL" id="RCN52892.1"/>
    </source>
</evidence>
<evidence type="ECO:0008006" key="5">
    <source>
        <dbReference type="Google" id="ProtNLM"/>
    </source>
</evidence>
<proteinExistence type="predicted"/>
<accession>A0A368H8I0</accession>
<feature type="region of interest" description="Disordered" evidence="1">
    <location>
        <begin position="39"/>
        <end position="113"/>
    </location>
</feature>
<evidence type="ECO:0000256" key="1">
    <source>
        <dbReference type="SAM" id="MobiDB-lite"/>
    </source>
</evidence>
<dbReference type="OrthoDB" id="5810923at2759"/>
<keyword evidence="4" id="KW-1185">Reference proteome</keyword>
<dbReference type="EMBL" id="JOJR01000004">
    <property type="protein sequence ID" value="RCN52892.1"/>
    <property type="molecule type" value="Genomic_DNA"/>
</dbReference>
<dbReference type="AlphaFoldDB" id="A0A368H8I0"/>
<feature type="chain" id="PRO_5016678119" description="DB module" evidence="2">
    <location>
        <begin position="17"/>
        <end position="299"/>
    </location>
</feature>
<name>A0A368H8I0_ANCCA</name>
<gene>
    <name evidence="3" type="ORF">ANCCAN_00887</name>
</gene>
<dbReference type="Proteomes" id="UP000252519">
    <property type="component" value="Unassembled WGS sequence"/>
</dbReference>